<name>A0A132C0V1_9RHOB</name>
<reference evidence="1 2" key="1">
    <citation type="submission" date="2015-12" db="EMBL/GenBank/DDBJ databases">
        <title>Genome sequence of the marine Rhodobacteraceae strain O3.65, Candidatus Tritonibacter horizontis.</title>
        <authorList>
            <person name="Poehlein A."/>
            <person name="Giebel H.A."/>
            <person name="Voget S."/>
            <person name="Brinkhoff T."/>
        </authorList>
    </citation>
    <scope>NUCLEOTIDE SEQUENCE [LARGE SCALE GENOMIC DNA]</scope>
    <source>
        <strain evidence="1 2">O3.65</strain>
    </source>
</reference>
<sequence>MGELLEQSARNLTAVEVEAELDAIARRYRAAGHFGIRLLNALGGQAEGMMRRLPAPLRGGVEHAVLLALHLAVRGAAQSRRVVADQPAQTNRWVSATMGMVGGAAGFPGALVELPATTTFLLRSIQGVASEYGFDPSNPNVRFDAVEVFAAAGPLRHDDGADTGFLTLRLGLSGAGLSQLVAAVAPRLAVALGPKLAAQMVPVLGAAAGGGINYVYAGYYQEMAHVHFALRRLALDADAPYPQMVERLQKRLLR</sequence>
<dbReference type="PATRIC" id="fig|1768241.3.peg.1180"/>
<dbReference type="EMBL" id="LPUY01000038">
    <property type="protein sequence ID" value="KUP93952.1"/>
    <property type="molecule type" value="Genomic_DNA"/>
</dbReference>
<protein>
    <submittedName>
        <fullName evidence="1">EcsC protein family protein</fullName>
    </submittedName>
</protein>
<dbReference type="RefSeq" id="WP_068241147.1">
    <property type="nucleotide sequence ID" value="NZ_LPUY01000038.1"/>
</dbReference>
<dbReference type="PANTHER" id="PTHR41260:SF1">
    <property type="entry name" value="PROTEIN ECSC"/>
    <property type="match status" value="1"/>
</dbReference>
<dbReference type="PANTHER" id="PTHR41260">
    <property type="entry name" value="PROTEIN ECSC"/>
    <property type="match status" value="1"/>
</dbReference>
<proteinExistence type="predicted"/>
<dbReference type="InterPro" id="IPR024787">
    <property type="entry name" value="EcsC"/>
</dbReference>
<dbReference type="OrthoDB" id="7569638at2"/>
<dbReference type="Proteomes" id="UP000068382">
    <property type="component" value="Unassembled WGS sequence"/>
</dbReference>
<dbReference type="Pfam" id="PF12787">
    <property type="entry name" value="EcsC"/>
    <property type="match status" value="1"/>
</dbReference>
<dbReference type="AlphaFoldDB" id="A0A132C0V1"/>
<keyword evidence="2" id="KW-1185">Reference proteome</keyword>
<gene>
    <name evidence="1" type="ORF">TRIHO_11330</name>
</gene>
<comment type="caution">
    <text evidence="1">The sequence shown here is derived from an EMBL/GenBank/DDBJ whole genome shotgun (WGS) entry which is preliminary data.</text>
</comment>
<evidence type="ECO:0000313" key="2">
    <source>
        <dbReference type="Proteomes" id="UP000068382"/>
    </source>
</evidence>
<organism evidence="1 2">
    <name type="scientific">Tritonibacter horizontis</name>
    <dbReference type="NCBI Taxonomy" id="1768241"/>
    <lineage>
        <taxon>Bacteria</taxon>
        <taxon>Pseudomonadati</taxon>
        <taxon>Pseudomonadota</taxon>
        <taxon>Alphaproteobacteria</taxon>
        <taxon>Rhodobacterales</taxon>
        <taxon>Paracoccaceae</taxon>
        <taxon>Tritonibacter</taxon>
    </lineage>
</organism>
<accession>A0A132C0V1</accession>
<evidence type="ECO:0000313" key="1">
    <source>
        <dbReference type="EMBL" id="KUP93952.1"/>
    </source>
</evidence>